<organism evidence="3 4">
    <name type="scientific">Trichlorobacter lovleyi (strain ATCC BAA-1151 / DSM 17278 / SZ)</name>
    <name type="common">Geobacter lovleyi</name>
    <dbReference type="NCBI Taxonomy" id="398767"/>
    <lineage>
        <taxon>Bacteria</taxon>
        <taxon>Pseudomonadati</taxon>
        <taxon>Thermodesulfobacteriota</taxon>
        <taxon>Desulfuromonadia</taxon>
        <taxon>Geobacterales</taxon>
        <taxon>Geobacteraceae</taxon>
        <taxon>Trichlorobacter</taxon>
    </lineage>
</organism>
<keyword evidence="2" id="KW-0732">Signal</keyword>
<proteinExistence type="predicted"/>
<evidence type="ECO:0008006" key="5">
    <source>
        <dbReference type="Google" id="ProtNLM"/>
    </source>
</evidence>
<feature type="chain" id="PRO_5002786141" description="Porin domain-containing protein" evidence="2">
    <location>
        <begin position="23"/>
        <end position="441"/>
    </location>
</feature>
<evidence type="ECO:0000256" key="2">
    <source>
        <dbReference type="SAM" id="SignalP"/>
    </source>
</evidence>
<accession>B3E6U3</accession>
<gene>
    <name evidence="3" type="ordered locus">Glov_2635</name>
</gene>
<evidence type="ECO:0000313" key="3">
    <source>
        <dbReference type="EMBL" id="ACD96348.1"/>
    </source>
</evidence>
<dbReference type="SUPFAM" id="SSF56935">
    <property type="entry name" value="Porins"/>
    <property type="match status" value="1"/>
</dbReference>
<protein>
    <recommendedName>
        <fullName evidence="5">Porin domain-containing protein</fullName>
    </recommendedName>
</protein>
<dbReference type="HOGENOM" id="CLU_037013_1_0_7"/>
<evidence type="ECO:0000313" key="4">
    <source>
        <dbReference type="Proteomes" id="UP000002420"/>
    </source>
</evidence>
<dbReference type="EMBL" id="CP001089">
    <property type="protein sequence ID" value="ACD96348.1"/>
    <property type="molecule type" value="Genomic_DNA"/>
</dbReference>
<evidence type="ECO:0000256" key="1">
    <source>
        <dbReference type="SAM" id="Coils"/>
    </source>
</evidence>
<keyword evidence="1" id="KW-0175">Coiled coil</keyword>
<dbReference type="AlphaFoldDB" id="B3E6U3"/>
<feature type="signal peptide" evidence="2">
    <location>
        <begin position="1"/>
        <end position="22"/>
    </location>
</feature>
<dbReference type="KEGG" id="glo:Glov_2635"/>
<name>B3E6U3_TRIL1</name>
<keyword evidence="4" id="KW-1185">Reference proteome</keyword>
<dbReference type="RefSeq" id="WP_012470680.1">
    <property type="nucleotide sequence ID" value="NC_010814.1"/>
</dbReference>
<dbReference type="InterPro" id="IPR023614">
    <property type="entry name" value="Porin_dom_sf"/>
</dbReference>
<reference evidence="3 4" key="1">
    <citation type="submission" date="2008-05" db="EMBL/GenBank/DDBJ databases">
        <title>Complete sequence of chromosome of Geobacter lovleyi SZ.</title>
        <authorList>
            <consortium name="US DOE Joint Genome Institute"/>
            <person name="Lucas S."/>
            <person name="Copeland A."/>
            <person name="Lapidus A."/>
            <person name="Glavina del Rio T."/>
            <person name="Dalin E."/>
            <person name="Tice H."/>
            <person name="Bruce D."/>
            <person name="Goodwin L."/>
            <person name="Pitluck S."/>
            <person name="Chertkov O."/>
            <person name="Meincke L."/>
            <person name="Brettin T."/>
            <person name="Detter J.C."/>
            <person name="Han C."/>
            <person name="Tapia R."/>
            <person name="Kuske C.R."/>
            <person name="Schmutz J."/>
            <person name="Larimer F."/>
            <person name="Land M."/>
            <person name="Hauser L."/>
            <person name="Kyrpides N."/>
            <person name="Mikhailova N."/>
            <person name="Sung Y."/>
            <person name="Fletcher K.E."/>
            <person name="Ritalahti K.M."/>
            <person name="Loeffler F.E."/>
            <person name="Richardson P."/>
        </authorList>
    </citation>
    <scope>NUCLEOTIDE SEQUENCE [LARGE SCALE GENOMIC DNA]</scope>
    <source>
        <strain evidence="4">ATCC BAA-1151 / DSM 17278 / SZ</strain>
    </source>
</reference>
<feature type="coiled-coil region" evidence="1">
    <location>
        <begin position="30"/>
        <end position="78"/>
    </location>
</feature>
<dbReference type="Gene3D" id="2.40.160.10">
    <property type="entry name" value="Porin"/>
    <property type="match status" value="1"/>
</dbReference>
<dbReference type="OrthoDB" id="974738at2"/>
<dbReference type="Proteomes" id="UP000002420">
    <property type="component" value="Chromosome"/>
</dbReference>
<dbReference type="STRING" id="398767.Glov_2635"/>
<sequence length="441" mass="47513">MRAPVLIGAAAALLTWSNVAQAAESDTRLLRQLQETIRQQQQVLQQQAAQLQGQAEQIRQQADQLQKLQQQVSNLLHKAAEQPSDPVALTKPEPAFRQPPPAVVAPGNDRIKLTLSGQINRAINVVSDGSGTSVYHVDNNVSNSRFRLTGVAELSNELTLGTRLEMAFTADESSKVSQDNQAPGTYVNARWADISLASKHFGKLSLGKGYTASYFTAGSDLSKTDIVLYSSVADIAGGLKFRSKDGQLTGITLSDVFTDYDGLNVKSRLRYDSPTLYGFHLAGSLVSGQRSDLGLFWGGEGYGFQGAASFGLANPRLEDSRLQYDGSCSLLHTASGLNLTLSSGMLEKKSERNAFSYYAKLGWLANLTSQGSTAFGVDFSRSENGSSSGDRGSSVGAAVVQEFKKAATELYLQYRVYSLHRGDGTPLYDINAGTLGVRVKF</sequence>
<dbReference type="eggNOG" id="COG3203">
    <property type="taxonomic scope" value="Bacteria"/>
</dbReference>